<dbReference type="GO" id="GO:0003677">
    <property type="term" value="F:DNA binding"/>
    <property type="evidence" value="ECO:0007669"/>
    <property type="project" value="InterPro"/>
</dbReference>
<dbReference type="RefSeq" id="WP_189061903.1">
    <property type="nucleotide sequence ID" value="NZ_BMMK01000055.1"/>
</dbReference>
<reference evidence="2" key="2">
    <citation type="submission" date="2020-09" db="EMBL/GenBank/DDBJ databases">
        <authorList>
            <person name="Sun Q."/>
            <person name="Zhou Y."/>
        </authorList>
    </citation>
    <scope>NUCLEOTIDE SEQUENCE</scope>
    <source>
        <strain evidence="2">CGMCC 4.5737</strain>
    </source>
</reference>
<dbReference type="EMBL" id="BMMK01000055">
    <property type="protein sequence ID" value="GGM82270.1"/>
    <property type="molecule type" value="Genomic_DNA"/>
</dbReference>
<evidence type="ECO:0000313" key="3">
    <source>
        <dbReference type="Proteomes" id="UP000637578"/>
    </source>
</evidence>
<comment type="caution">
    <text evidence="2">The sequence shown here is derived from an EMBL/GenBank/DDBJ whole genome shotgun (WGS) entry which is preliminary data.</text>
</comment>
<keyword evidence="3" id="KW-1185">Reference proteome</keyword>
<dbReference type="NCBIfam" id="TIGR01764">
    <property type="entry name" value="excise"/>
    <property type="match status" value="1"/>
</dbReference>
<proteinExistence type="predicted"/>
<organism evidence="2 3">
    <name type="scientific">Longimycelium tulufanense</name>
    <dbReference type="NCBI Taxonomy" id="907463"/>
    <lineage>
        <taxon>Bacteria</taxon>
        <taxon>Bacillati</taxon>
        <taxon>Actinomycetota</taxon>
        <taxon>Actinomycetes</taxon>
        <taxon>Pseudonocardiales</taxon>
        <taxon>Pseudonocardiaceae</taxon>
        <taxon>Longimycelium</taxon>
    </lineage>
</organism>
<gene>
    <name evidence="2" type="ORF">GCM10012275_61120</name>
</gene>
<dbReference type="Pfam" id="PF12728">
    <property type="entry name" value="HTH_17"/>
    <property type="match status" value="1"/>
</dbReference>
<dbReference type="InterPro" id="IPR010093">
    <property type="entry name" value="SinI_DNA-bd"/>
</dbReference>
<evidence type="ECO:0000313" key="2">
    <source>
        <dbReference type="EMBL" id="GGM82270.1"/>
    </source>
</evidence>
<sequence length="68" mass="7594">MPTPTHDRAPRLLLSVEDAAARLDIGRTTMFALIKSGEIASVRIGRLRRVPMDALRAYLRRLAEQHAA</sequence>
<dbReference type="InterPro" id="IPR041657">
    <property type="entry name" value="HTH_17"/>
</dbReference>
<dbReference type="Proteomes" id="UP000637578">
    <property type="component" value="Unassembled WGS sequence"/>
</dbReference>
<name>A0A8J3CK68_9PSEU</name>
<feature type="domain" description="Helix-turn-helix" evidence="1">
    <location>
        <begin position="13"/>
        <end position="61"/>
    </location>
</feature>
<protein>
    <recommendedName>
        <fullName evidence="1">Helix-turn-helix domain-containing protein</fullName>
    </recommendedName>
</protein>
<reference evidence="2" key="1">
    <citation type="journal article" date="2014" name="Int. J. Syst. Evol. Microbiol.">
        <title>Complete genome sequence of Corynebacterium casei LMG S-19264T (=DSM 44701T), isolated from a smear-ripened cheese.</title>
        <authorList>
            <consortium name="US DOE Joint Genome Institute (JGI-PGF)"/>
            <person name="Walter F."/>
            <person name="Albersmeier A."/>
            <person name="Kalinowski J."/>
            <person name="Ruckert C."/>
        </authorList>
    </citation>
    <scope>NUCLEOTIDE SEQUENCE</scope>
    <source>
        <strain evidence="2">CGMCC 4.5737</strain>
    </source>
</reference>
<accession>A0A8J3CK68</accession>
<evidence type="ECO:0000259" key="1">
    <source>
        <dbReference type="Pfam" id="PF12728"/>
    </source>
</evidence>
<dbReference type="AlphaFoldDB" id="A0A8J3CK68"/>